<protein>
    <submittedName>
        <fullName evidence="2">Uncharacterized protein</fullName>
    </submittedName>
</protein>
<gene>
    <name evidence="2" type="ORF">E2C01_078905</name>
</gene>
<dbReference type="AlphaFoldDB" id="A0A5B7IRG2"/>
<proteinExistence type="predicted"/>
<sequence length="201" mass="22494">MRAPREHHHCLGLRKGCGELDVTRLVALRLPLPLQRPYVTHYGRNSPLLSLTASRYPHKGHTQVSLWDVPLTPDGRELTPVRVLPGHGGEGGREGERGKRSTRSRLPPLKKKSPIRPAVVQSHINFRISEFMDNGDSKLNSMKQRSATVVRHRGSGTFVAIAGWGEARTLHREFSLALRDPRPTTDCGEIGEWKARRGEAK</sequence>
<name>A0A5B7IRG2_PORTR</name>
<evidence type="ECO:0000256" key="1">
    <source>
        <dbReference type="SAM" id="MobiDB-lite"/>
    </source>
</evidence>
<evidence type="ECO:0000313" key="2">
    <source>
        <dbReference type="EMBL" id="MPC84177.1"/>
    </source>
</evidence>
<feature type="region of interest" description="Disordered" evidence="1">
    <location>
        <begin position="77"/>
        <end position="114"/>
    </location>
</feature>
<reference evidence="2 3" key="1">
    <citation type="submission" date="2019-05" db="EMBL/GenBank/DDBJ databases">
        <title>Another draft genome of Portunus trituberculatus and its Hox gene families provides insights of decapod evolution.</title>
        <authorList>
            <person name="Jeong J.-H."/>
            <person name="Song I."/>
            <person name="Kim S."/>
            <person name="Choi T."/>
            <person name="Kim D."/>
            <person name="Ryu S."/>
            <person name="Kim W."/>
        </authorList>
    </citation>
    <scope>NUCLEOTIDE SEQUENCE [LARGE SCALE GENOMIC DNA]</scope>
    <source>
        <tissue evidence="2">Muscle</tissue>
    </source>
</reference>
<accession>A0A5B7IRG2</accession>
<comment type="caution">
    <text evidence="2">The sequence shown here is derived from an EMBL/GenBank/DDBJ whole genome shotgun (WGS) entry which is preliminary data.</text>
</comment>
<evidence type="ECO:0000313" key="3">
    <source>
        <dbReference type="Proteomes" id="UP000324222"/>
    </source>
</evidence>
<keyword evidence="3" id="KW-1185">Reference proteome</keyword>
<dbReference type="Proteomes" id="UP000324222">
    <property type="component" value="Unassembled WGS sequence"/>
</dbReference>
<dbReference type="EMBL" id="VSRR010064658">
    <property type="protein sequence ID" value="MPC84177.1"/>
    <property type="molecule type" value="Genomic_DNA"/>
</dbReference>
<organism evidence="2 3">
    <name type="scientific">Portunus trituberculatus</name>
    <name type="common">Swimming crab</name>
    <name type="synonym">Neptunus trituberculatus</name>
    <dbReference type="NCBI Taxonomy" id="210409"/>
    <lineage>
        <taxon>Eukaryota</taxon>
        <taxon>Metazoa</taxon>
        <taxon>Ecdysozoa</taxon>
        <taxon>Arthropoda</taxon>
        <taxon>Crustacea</taxon>
        <taxon>Multicrustacea</taxon>
        <taxon>Malacostraca</taxon>
        <taxon>Eumalacostraca</taxon>
        <taxon>Eucarida</taxon>
        <taxon>Decapoda</taxon>
        <taxon>Pleocyemata</taxon>
        <taxon>Brachyura</taxon>
        <taxon>Eubrachyura</taxon>
        <taxon>Portunoidea</taxon>
        <taxon>Portunidae</taxon>
        <taxon>Portuninae</taxon>
        <taxon>Portunus</taxon>
    </lineage>
</organism>
<feature type="compositionally biased region" description="Basic and acidic residues" evidence="1">
    <location>
        <begin position="90"/>
        <end position="99"/>
    </location>
</feature>
<feature type="compositionally biased region" description="Basic residues" evidence="1">
    <location>
        <begin position="100"/>
        <end position="114"/>
    </location>
</feature>